<reference evidence="1 2" key="1">
    <citation type="submission" date="2018-10" db="EMBL/GenBank/DDBJ databases">
        <title>Paraburkholderia sp. 7MK8-2, isolated from soil.</title>
        <authorList>
            <person name="Gao Z.-H."/>
            <person name="Qiu L.-H."/>
        </authorList>
    </citation>
    <scope>NUCLEOTIDE SEQUENCE [LARGE SCALE GENOMIC DNA]</scope>
    <source>
        <strain evidence="1 2">7MK8-2</strain>
    </source>
</reference>
<proteinExistence type="predicted"/>
<gene>
    <name evidence="1" type="ORF">D7S89_19890</name>
</gene>
<evidence type="ECO:0000313" key="2">
    <source>
        <dbReference type="Proteomes" id="UP000280434"/>
    </source>
</evidence>
<dbReference type="RefSeq" id="WP_121280239.1">
    <property type="nucleotide sequence ID" value="NZ_RBZV01000009.1"/>
</dbReference>
<organism evidence="1 2">
    <name type="scientific">Trinickia fusca</name>
    <dbReference type="NCBI Taxonomy" id="2419777"/>
    <lineage>
        <taxon>Bacteria</taxon>
        <taxon>Pseudomonadati</taxon>
        <taxon>Pseudomonadota</taxon>
        <taxon>Betaproteobacteria</taxon>
        <taxon>Burkholderiales</taxon>
        <taxon>Burkholderiaceae</taxon>
        <taxon>Trinickia</taxon>
    </lineage>
</organism>
<dbReference type="SUPFAM" id="SSF53383">
    <property type="entry name" value="PLP-dependent transferases"/>
    <property type="match status" value="1"/>
</dbReference>
<keyword evidence="2" id="KW-1185">Reference proteome</keyword>
<evidence type="ECO:0000313" key="1">
    <source>
        <dbReference type="EMBL" id="RKP45601.1"/>
    </source>
</evidence>
<dbReference type="InterPro" id="IPR015424">
    <property type="entry name" value="PyrdxlP-dep_Trfase"/>
</dbReference>
<name>A0A494X7K7_9BURK</name>
<dbReference type="InterPro" id="IPR015422">
    <property type="entry name" value="PyrdxlP-dep_Trfase_small"/>
</dbReference>
<dbReference type="EMBL" id="RBZV01000009">
    <property type="protein sequence ID" value="RKP45601.1"/>
    <property type="molecule type" value="Genomic_DNA"/>
</dbReference>
<dbReference type="Proteomes" id="UP000280434">
    <property type="component" value="Unassembled WGS sequence"/>
</dbReference>
<dbReference type="AlphaFoldDB" id="A0A494X7K7"/>
<accession>A0A494X7K7</accession>
<evidence type="ECO:0008006" key="3">
    <source>
        <dbReference type="Google" id="ProtNLM"/>
    </source>
</evidence>
<dbReference type="OrthoDB" id="8955051at2"/>
<sequence length="326" mass="36874">MTQEAIGGYFELELPLAQGELYPQARRFQSARAAFAALLMAGRPSRIWMPWYNCETMLEPPEMAGVPIARYRIDTQFEIADDIVLGDDEWLLYVNYFGISDTKLEKLFARIPRERIVIDNSQALFAPPADCLATLYSPRKFFGIPDGGYLITSRHIPLPDEQDMGSIGRFEPLLMRIDQGPEAGYDGIRAARATLRGQRPKRMSALTQRMLAHIDYRSAVERRLRNYALYHALLGADNALPVPAVPAHAPLCYPFWNHRADLHAALAAQRIFVAKYWPNMRGATGTRDDLEYRLATECLALPCDQRYDIDTVERVVAALREAIAAK</sequence>
<protein>
    <recommendedName>
        <fullName evidence="3">DegT/DnrJ/EryC1/StrS aminotransferase family protein</fullName>
    </recommendedName>
</protein>
<comment type="caution">
    <text evidence="1">The sequence shown here is derived from an EMBL/GenBank/DDBJ whole genome shotgun (WGS) entry which is preliminary data.</text>
</comment>
<dbReference type="Gene3D" id="3.90.1150.10">
    <property type="entry name" value="Aspartate Aminotransferase, domain 1"/>
    <property type="match status" value="1"/>
</dbReference>